<dbReference type="GO" id="GO:0016787">
    <property type="term" value="F:hydrolase activity"/>
    <property type="evidence" value="ECO:0007669"/>
    <property type="project" value="InterPro"/>
</dbReference>
<dbReference type="InterPro" id="IPR006179">
    <property type="entry name" value="5_nucleotidase/apyrase"/>
</dbReference>
<name>A0A7T8QU70_CALRO</name>
<feature type="non-terminal residue" evidence="2">
    <location>
        <position position="1"/>
    </location>
</feature>
<protein>
    <submittedName>
        <fullName evidence="2">AGAP007730PAlike</fullName>
    </submittedName>
</protein>
<evidence type="ECO:0000313" key="2">
    <source>
        <dbReference type="EMBL" id="QQP55206.1"/>
    </source>
</evidence>
<dbReference type="SUPFAM" id="SSF56300">
    <property type="entry name" value="Metallo-dependent phosphatases"/>
    <property type="match status" value="1"/>
</dbReference>
<accession>A0A7T8QU70</accession>
<dbReference type="OrthoDB" id="10252235at2759"/>
<evidence type="ECO:0000313" key="3">
    <source>
        <dbReference type="Proteomes" id="UP000595437"/>
    </source>
</evidence>
<proteinExistence type="predicted"/>
<dbReference type="Gene3D" id="3.60.21.10">
    <property type="match status" value="1"/>
</dbReference>
<gene>
    <name evidence="2" type="ORF">FKW44_008325</name>
</gene>
<dbReference type="PANTHER" id="PTHR11575:SF48">
    <property type="entry name" value="5'-NUCLEOTIDASE"/>
    <property type="match status" value="1"/>
</dbReference>
<keyword evidence="3" id="KW-1185">Reference proteome</keyword>
<dbReference type="AlphaFoldDB" id="A0A7T8QU70"/>
<dbReference type="EMBL" id="CP045894">
    <property type="protein sequence ID" value="QQP55206.1"/>
    <property type="molecule type" value="Genomic_DNA"/>
</dbReference>
<dbReference type="Proteomes" id="UP000595437">
    <property type="component" value="Chromosome 5"/>
</dbReference>
<dbReference type="GO" id="GO:0009166">
    <property type="term" value="P:nucleotide catabolic process"/>
    <property type="evidence" value="ECO:0007669"/>
    <property type="project" value="InterPro"/>
</dbReference>
<reference evidence="3" key="1">
    <citation type="submission" date="2021-01" db="EMBL/GenBank/DDBJ databases">
        <title>Caligus Genome Assembly.</title>
        <authorList>
            <person name="Gallardo-Escarate C."/>
        </authorList>
    </citation>
    <scope>NUCLEOTIDE SEQUENCE [LARGE SCALE GENOMIC DNA]</scope>
</reference>
<feature type="non-terminal residue" evidence="2">
    <location>
        <position position="143"/>
    </location>
</feature>
<evidence type="ECO:0000256" key="1">
    <source>
        <dbReference type="SAM" id="MobiDB-lite"/>
    </source>
</evidence>
<dbReference type="PANTHER" id="PTHR11575">
    <property type="entry name" value="5'-NUCLEOTIDASE-RELATED"/>
    <property type="match status" value="1"/>
</dbReference>
<feature type="region of interest" description="Disordered" evidence="1">
    <location>
        <begin position="123"/>
        <end position="143"/>
    </location>
</feature>
<dbReference type="InterPro" id="IPR029052">
    <property type="entry name" value="Metallo-depent_PP-like"/>
</dbReference>
<organism evidence="2 3">
    <name type="scientific">Caligus rogercresseyi</name>
    <name type="common">Sea louse</name>
    <dbReference type="NCBI Taxonomy" id="217165"/>
    <lineage>
        <taxon>Eukaryota</taxon>
        <taxon>Metazoa</taxon>
        <taxon>Ecdysozoa</taxon>
        <taxon>Arthropoda</taxon>
        <taxon>Crustacea</taxon>
        <taxon>Multicrustacea</taxon>
        <taxon>Hexanauplia</taxon>
        <taxon>Copepoda</taxon>
        <taxon>Siphonostomatoida</taxon>
        <taxon>Caligidae</taxon>
        <taxon>Caligus</taxon>
    </lineage>
</organism>
<sequence>EWLDTLSTINPGEVTFTDYVEAGNMLAKELKHRGCDIVIALTHMRTPNDIRLAESVTGIDLILGGHDHVYENKKVNGINILKSGTEFRNFSLITVDFSQEPMAIEIERVDVTSKYDEEPELKERLSKFQGNKKGSGRNDLGKN</sequence>